<dbReference type="AlphaFoldDB" id="B7FL71"/>
<protein>
    <submittedName>
        <fullName evidence="1">Uncharacterized protein</fullName>
    </submittedName>
</protein>
<reference evidence="1" key="1">
    <citation type="submission" date="2008-12" db="EMBL/GenBank/DDBJ databases">
        <title>Medicago truncatula full length cdna cloning project.</title>
        <authorList>
            <person name="Moskal W."/>
            <person name="Chan A."/>
            <person name="Cheung F."/>
            <person name="Xiao Y."/>
            <person name="Town C.D."/>
        </authorList>
    </citation>
    <scope>NUCLEOTIDE SEQUENCE</scope>
</reference>
<feature type="non-terminal residue" evidence="1">
    <location>
        <position position="1"/>
    </location>
</feature>
<evidence type="ECO:0000313" key="1">
    <source>
        <dbReference type="EMBL" id="ACJ85505.1"/>
    </source>
</evidence>
<organism evidence="1">
    <name type="scientific">Medicago truncatula</name>
    <name type="common">Barrel medic</name>
    <name type="synonym">Medicago tribuloides</name>
    <dbReference type="NCBI Taxonomy" id="3880"/>
    <lineage>
        <taxon>Eukaryota</taxon>
        <taxon>Viridiplantae</taxon>
        <taxon>Streptophyta</taxon>
        <taxon>Embryophyta</taxon>
        <taxon>Tracheophyta</taxon>
        <taxon>Spermatophyta</taxon>
        <taxon>Magnoliopsida</taxon>
        <taxon>eudicotyledons</taxon>
        <taxon>Gunneridae</taxon>
        <taxon>Pentapetalae</taxon>
        <taxon>rosids</taxon>
        <taxon>fabids</taxon>
        <taxon>Fabales</taxon>
        <taxon>Fabaceae</taxon>
        <taxon>Papilionoideae</taxon>
        <taxon>50 kb inversion clade</taxon>
        <taxon>NPAAA clade</taxon>
        <taxon>Hologalegina</taxon>
        <taxon>IRL clade</taxon>
        <taxon>Trifolieae</taxon>
        <taxon>Medicago</taxon>
    </lineage>
</organism>
<sequence>TEKTPQKVWPVIKFLKQIISSSNTFISYSLFLSSLWSFKQVAQNYSERTWK</sequence>
<proteinExistence type="evidence at transcript level"/>
<accession>B7FL71</accession>
<name>B7FL71_MEDTR</name>
<dbReference type="EMBL" id="BT052843">
    <property type="protein sequence ID" value="ACJ85505.1"/>
    <property type="molecule type" value="mRNA"/>
</dbReference>